<proteinExistence type="predicted"/>
<feature type="compositionally biased region" description="Basic and acidic residues" evidence="1">
    <location>
        <begin position="51"/>
        <end position="61"/>
    </location>
</feature>
<protein>
    <recommendedName>
        <fullName evidence="4">DUF2281 domain-containing protein</fullName>
    </recommendedName>
</protein>
<dbReference type="OrthoDB" id="2665474at2"/>
<feature type="region of interest" description="Disordered" evidence="1">
    <location>
        <begin position="42"/>
        <end position="61"/>
    </location>
</feature>
<evidence type="ECO:0000313" key="3">
    <source>
        <dbReference type="Proteomes" id="UP000186795"/>
    </source>
</evidence>
<evidence type="ECO:0000256" key="1">
    <source>
        <dbReference type="SAM" id="MobiDB-lite"/>
    </source>
</evidence>
<name>A0A1N7KUS0_9BACL</name>
<sequence length="78" mass="9275">MALPKEQFDRLFHQIPDSEKKSLLDYMEYLAERAAKKAWDQMEEVDEPLSDEEKKELAEAKTDDEFVSLEDLKRELKL</sequence>
<reference evidence="3" key="1">
    <citation type="submission" date="2017-01" db="EMBL/GenBank/DDBJ databases">
        <authorList>
            <person name="Varghese N."/>
            <person name="Submissions S."/>
        </authorList>
    </citation>
    <scope>NUCLEOTIDE SEQUENCE [LARGE SCALE GENOMIC DNA]</scope>
    <source>
        <strain evidence="3">DSM 45196</strain>
    </source>
</reference>
<evidence type="ECO:0000313" key="2">
    <source>
        <dbReference type="EMBL" id="SIS65246.1"/>
    </source>
</evidence>
<dbReference type="EMBL" id="FTOD01000003">
    <property type="protein sequence ID" value="SIS65246.1"/>
    <property type="molecule type" value="Genomic_DNA"/>
</dbReference>
<dbReference type="RefSeq" id="WP_009709518.1">
    <property type="nucleotide sequence ID" value="NZ_CP048103.1"/>
</dbReference>
<dbReference type="AlphaFoldDB" id="A0A1N7KUS0"/>
<gene>
    <name evidence="2" type="ORF">SAMN05421790_103277</name>
</gene>
<accession>A0A1N7KUS0</accession>
<organism evidence="2 3">
    <name type="scientific">Kroppenstedtia eburnea</name>
    <dbReference type="NCBI Taxonomy" id="714067"/>
    <lineage>
        <taxon>Bacteria</taxon>
        <taxon>Bacillati</taxon>
        <taxon>Bacillota</taxon>
        <taxon>Bacilli</taxon>
        <taxon>Bacillales</taxon>
        <taxon>Thermoactinomycetaceae</taxon>
        <taxon>Kroppenstedtia</taxon>
    </lineage>
</organism>
<evidence type="ECO:0008006" key="4">
    <source>
        <dbReference type="Google" id="ProtNLM"/>
    </source>
</evidence>
<dbReference type="Proteomes" id="UP000186795">
    <property type="component" value="Unassembled WGS sequence"/>
</dbReference>
<keyword evidence="3" id="KW-1185">Reference proteome</keyword>